<feature type="compositionally biased region" description="Low complexity" evidence="1">
    <location>
        <begin position="90"/>
        <end position="111"/>
    </location>
</feature>
<name>A0A1C4WT38_9ACTN</name>
<gene>
    <name evidence="3" type="ORF">GA0070564_102490</name>
</gene>
<keyword evidence="2" id="KW-0472">Membrane</keyword>
<keyword evidence="4" id="KW-1185">Reference proteome</keyword>
<feature type="region of interest" description="Disordered" evidence="1">
    <location>
        <begin position="52"/>
        <end position="126"/>
    </location>
</feature>
<accession>A0A1C4WT38</accession>
<reference evidence="4" key="1">
    <citation type="submission" date="2016-06" db="EMBL/GenBank/DDBJ databases">
        <authorList>
            <person name="Varghese N."/>
            <person name="Submissions Spin"/>
        </authorList>
    </citation>
    <scope>NUCLEOTIDE SEQUENCE [LARGE SCALE GENOMIC DNA]</scope>
    <source>
        <strain evidence="4">DSM 44830</strain>
    </source>
</reference>
<dbReference type="EMBL" id="FMCX01000002">
    <property type="protein sequence ID" value="SCE99395.1"/>
    <property type="molecule type" value="Genomic_DNA"/>
</dbReference>
<proteinExistence type="predicted"/>
<dbReference type="RefSeq" id="WP_176730618.1">
    <property type="nucleotide sequence ID" value="NZ_FMCX01000002.1"/>
</dbReference>
<evidence type="ECO:0000313" key="4">
    <source>
        <dbReference type="Proteomes" id="UP000199504"/>
    </source>
</evidence>
<dbReference type="Proteomes" id="UP000199504">
    <property type="component" value="Unassembled WGS sequence"/>
</dbReference>
<dbReference type="STRING" id="262898.GA0070564_102490"/>
<feature type="transmembrane region" description="Helical" evidence="2">
    <location>
        <begin position="32"/>
        <end position="54"/>
    </location>
</feature>
<dbReference type="PRINTS" id="PR01217">
    <property type="entry name" value="PRICHEXTENSN"/>
</dbReference>
<dbReference type="AlphaFoldDB" id="A0A1C4WT38"/>
<keyword evidence="2" id="KW-0812">Transmembrane</keyword>
<keyword evidence="2" id="KW-1133">Transmembrane helix</keyword>
<evidence type="ECO:0000256" key="2">
    <source>
        <dbReference type="SAM" id="Phobius"/>
    </source>
</evidence>
<feature type="compositionally biased region" description="Pro residues" evidence="1">
    <location>
        <begin position="1"/>
        <end position="22"/>
    </location>
</feature>
<evidence type="ECO:0000256" key="1">
    <source>
        <dbReference type="SAM" id="MobiDB-lite"/>
    </source>
</evidence>
<organism evidence="3 4">
    <name type="scientific">Micromonospora mirobrigensis</name>
    <dbReference type="NCBI Taxonomy" id="262898"/>
    <lineage>
        <taxon>Bacteria</taxon>
        <taxon>Bacillati</taxon>
        <taxon>Actinomycetota</taxon>
        <taxon>Actinomycetes</taxon>
        <taxon>Micromonosporales</taxon>
        <taxon>Micromonosporaceae</taxon>
        <taxon>Micromonospora</taxon>
    </lineage>
</organism>
<protein>
    <submittedName>
        <fullName evidence="3">Uncharacterized protein</fullName>
    </submittedName>
</protein>
<evidence type="ECO:0000313" key="3">
    <source>
        <dbReference type="EMBL" id="SCE99395.1"/>
    </source>
</evidence>
<sequence>MNDPVTPSPEQPRQPSLAPAPAPAGRGGSAKAWAVGGLALITALCCGGAAIGLADSDDKKPTAGGSSPTASDSLAPPTTAAPITTPPSTAPTTTQPTAEPTTAEPTTAAPTTTPPAPKPKVYKGRGDDVVRIPDLTDLAVIKFTCRCSGNTVLHSDGPEGLLVNEIGSYSGKRWINFEDGALTTEFEIEATGSWTLTIGSIEQLATKALSGKASGKGDDVVVLGGEATAVKVTHTRGRSNFAVYAYSLDTGEGGLLINEIGGYSGVRPLTAPAIVQIAADGNWTIAPAWT</sequence>
<feature type="region of interest" description="Disordered" evidence="1">
    <location>
        <begin position="1"/>
        <end position="30"/>
    </location>
</feature>